<evidence type="ECO:0000313" key="3">
    <source>
        <dbReference type="Proteomes" id="UP000236434"/>
    </source>
</evidence>
<protein>
    <recommendedName>
        <fullName evidence="4">SHOCT domain-containing protein</fullName>
    </recommendedName>
</protein>
<keyword evidence="1" id="KW-0472">Membrane</keyword>
<comment type="caution">
    <text evidence="2">The sequence shown here is derived from an EMBL/GenBank/DDBJ whole genome shotgun (WGS) entry which is preliminary data.</text>
</comment>
<accession>A0A2K1P0U9</accession>
<keyword evidence="1" id="KW-1133">Transmembrane helix</keyword>
<dbReference type="RefSeq" id="WP_103066876.1">
    <property type="nucleotide sequence ID" value="NZ_AZRL01000012.1"/>
</dbReference>
<evidence type="ECO:0000313" key="2">
    <source>
        <dbReference type="EMBL" id="PNR96404.1"/>
    </source>
</evidence>
<feature type="transmembrane region" description="Helical" evidence="1">
    <location>
        <begin position="17"/>
        <end position="38"/>
    </location>
</feature>
<evidence type="ECO:0000256" key="1">
    <source>
        <dbReference type="SAM" id="Phobius"/>
    </source>
</evidence>
<organism evidence="2 3">
    <name type="scientific">Petrotoga olearia DSM 13574</name>
    <dbReference type="NCBI Taxonomy" id="1122955"/>
    <lineage>
        <taxon>Bacteria</taxon>
        <taxon>Thermotogati</taxon>
        <taxon>Thermotogota</taxon>
        <taxon>Thermotogae</taxon>
        <taxon>Petrotogales</taxon>
        <taxon>Petrotogaceae</taxon>
        <taxon>Petrotoga</taxon>
    </lineage>
</organism>
<sequence>MGYCYLWGAYGQSILGGYWWIIPLLFWGLLVTVIVLLFKANNKRSSYHALDILKQEYALGRISREEFLTRKKDLK</sequence>
<dbReference type="OrthoDB" id="48047at2"/>
<keyword evidence="1" id="KW-0812">Transmembrane</keyword>
<gene>
    <name evidence="2" type="ORF">X929_04750</name>
</gene>
<reference evidence="2 3" key="1">
    <citation type="submission" date="2013-12" db="EMBL/GenBank/DDBJ databases">
        <title>Comparative genomics of Petrotoga isolates.</title>
        <authorList>
            <person name="Nesbo C.L."/>
            <person name="Charchuk R."/>
            <person name="Chow K."/>
        </authorList>
    </citation>
    <scope>NUCLEOTIDE SEQUENCE [LARGE SCALE GENOMIC DNA]</scope>
    <source>
        <strain evidence="2 3">DSM 13574</strain>
    </source>
</reference>
<name>A0A2K1P0U9_9BACT</name>
<dbReference type="EMBL" id="AZRL01000012">
    <property type="protein sequence ID" value="PNR96404.1"/>
    <property type="molecule type" value="Genomic_DNA"/>
</dbReference>
<dbReference type="Proteomes" id="UP000236434">
    <property type="component" value="Unassembled WGS sequence"/>
</dbReference>
<proteinExistence type="predicted"/>
<evidence type="ECO:0008006" key="4">
    <source>
        <dbReference type="Google" id="ProtNLM"/>
    </source>
</evidence>
<dbReference type="AlphaFoldDB" id="A0A2K1P0U9"/>